<evidence type="ECO:0000313" key="1">
    <source>
        <dbReference type="EMBL" id="OOV07527.1"/>
    </source>
</evidence>
<gene>
    <name evidence="1" type="ORF">RF819_13000</name>
</gene>
<evidence type="ECO:0000313" key="2">
    <source>
        <dbReference type="Proteomes" id="UP000190750"/>
    </source>
</evidence>
<dbReference type="GO" id="GO:0009399">
    <property type="term" value="P:nitrogen fixation"/>
    <property type="evidence" value="ECO:0007669"/>
    <property type="project" value="InterPro"/>
</dbReference>
<dbReference type="RefSeq" id="WP_078365372.1">
    <property type="nucleotide sequence ID" value="NZ_MTJN01000002.1"/>
</dbReference>
<dbReference type="Proteomes" id="UP000190750">
    <property type="component" value="Unassembled WGS sequence"/>
</dbReference>
<reference evidence="1 2" key="1">
    <citation type="submission" date="2017-01" db="EMBL/GenBank/DDBJ databases">
        <title>Genome sequencing of Rhodoferax fermentans JCM 7819.</title>
        <authorList>
            <person name="Kim Y.J."/>
            <person name="Farh M.E.-A."/>
            <person name="Yang D.-C."/>
        </authorList>
    </citation>
    <scope>NUCLEOTIDE SEQUENCE [LARGE SCALE GENOMIC DNA]</scope>
    <source>
        <strain evidence="1 2">JCM 7819</strain>
    </source>
</reference>
<dbReference type="InterPro" id="IPR024044">
    <property type="entry name" value="NifT/FixU_barrel-like_dom_sf"/>
</dbReference>
<dbReference type="Pfam" id="PF06988">
    <property type="entry name" value="NifT"/>
    <property type="match status" value="1"/>
</dbReference>
<proteinExistence type="predicted"/>
<accession>A0A1T1ATY4</accession>
<organism evidence="1 2">
    <name type="scientific">Rhodoferax fermentans</name>
    <dbReference type="NCBI Taxonomy" id="28066"/>
    <lineage>
        <taxon>Bacteria</taxon>
        <taxon>Pseudomonadati</taxon>
        <taxon>Pseudomonadota</taxon>
        <taxon>Betaproteobacteria</taxon>
        <taxon>Burkholderiales</taxon>
        <taxon>Comamonadaceae</taxon>
        <taxon>Rhodoferax</taxon>
    </lineage>
</organism>
<dbReference type="Gene3D" id="2.40.50.240">
    <property type="entry name" value="NifT/FixU-like"/>
    <property type="match status" value="1"/>
</dbReference>
<dbReference type="AlphaFoldDB" id="A0A1T1ATY4"/>
<dbReference type="EMBL" id="MTJN01000002">
    <property type="protein sequence ID" value="OOV07527.1"/>
    <property type="molecule type" value="Genomic_DNA"/>
</dbReference>
<dbReference type="SUPFAM" id="SSF159203">
    <property type="entry name" value="NifT/FixU-like"/>
    <property type="match status" value="1"/>
</dbReference>
<protein>
    <submittedName>
        <fullName evidence="1">Putative nitrogen fixation protein NifT</fullName>
    </submittedName>
</protein>
<sequence length="75" mass="8129">MKLMIRKDSKGTLTGYVAKKDLEEPIVAMANPGMWGGVVTLGNGWQFDLPEMPADTPLPITVEARRLALTEDAGD</sequence>
<dbReference type="InterPro" id="IPR009727">
    <property type="entry name" value="NifT"/>
</dbReference>
<dbReference type="OrthoDB" id="196613at2"/>
<name>A0A1T1ATY4_RHOFE</name>
<dbReference type="STRING" id="28066.RF819_13000"/>
<comment type="caution">
    <text evidence="1">The sequence shown here is derived from an EMBL/GenBank/DDBJ whole genome shotgun (WGS) entry which is preliminary data.</text>
</comment>
<keyword evidence="2" id="KW-1185">Reference proteome</keyword>
<dbReference type="NCBIfam" id="TIGR02934">
    <property type="entry name" value="nifT_nitrog"/>
    <property type="match status" value="1"/>
</dbReference>